<dbReference type="InterPro" id="IPR025380">
    <property type="entry name" value="DUF4369"/>
</dbReference>
<keyword evidence="7" id="KW-1185">Reference proteome</keyword>
<evidence type="ECO:0000256" key="3">
    <source>
        <dbReference type="ARBA" id="ARBA00023157"/>
    </source>
</evidence>
<dbReference type="InterPro" id="IPR050553">
    <property type="entry name" value="Thioredoxin_ResA/DsbE_sf"/>
</dbReference>
<dbReference type="PANTHER" id="PTHR42852:SF6">
    <property type="entry name" value="THIOL:DISULFIDE INTERCHANGE PROTEIN DSBE"/>
    <property type="match status" value="1"/>
</dbReference>
<dbReference type="RefSeq" id="WP_123898486.1">
    <property type="nucleotide sequence ID" value="NZ_RPFJ01000016.1"/>
</dbReference>
<dbReference type="InterPro" id="IPR036249">
    <property type="entry name" value="Thioredoxin-like_sf"/>
</dbReference>
<keyword evidence="4" id="KW-0676">Redox-active center</keyword>
<feature type="domain" description="Thioredoxin" evidence="5">
    <location>
        <begin position="230"/>
        <end position="368"/>
    </location>
</feature>
<comment type="caution">
    <text evidence="6">The sequence shown here is derived from an EMBL/GenBank/DDBJ whole genome shotgun (WGS) entry which is preliminary data.</text>
</comment>
<dbReference type="PROSITE" id="PS51352">
    <property type="entry name" value="THIOREDOXIN_2"/>
    <property type="match status" value="1"/>
</dbReference>
<name>A0A3N4NDY2_9FLAO</name>
<dbReference type="InterPro" id="IPR017937">
    <property type="entry name" value="Thioredoxin_CS"/>
</dbReference>
<dbReference type="Pfam" id="PF14289">
    <property type="entry name" value="DUF4369"/>
    <property type="match status" value="1"/>
</dbReference>
<dbReference type="GO" id="GO:0017004">
    <property type="term" value="P:cytochrome complex assembly"/>
    <property type="evidence" value="ECO:0007669"/>
    <property type="project" value="UniProtKB-KW"/>
</dbReference>
<reference evidence="6 7" key="1">
    <citation type="submission" date="2018-11" db="EMBL/GenBank/DDBJ databases">
        <title>Aureibaculum marinum gen. nov., sp. nov., a member of the family Flavobacteriaceae isolated from the Bohai Sea.</title>
        <authorList>
            <person name="Ji X."/>
        </authorList>
    </citation>
    <scope>NUCLEOTIDE SEQUENCE [LARGE SCALE GENOMIC DNA]</scope>
    <source>
        <strain evidence="6 7">BH-SD17</strain>
    </source>
</reference>
<evidence type="ECO:0000256" key="4">
    <source>
        <dbReference type="ARBA" id="ARBA00023284"/>
    </source>
</evidence>
<dbReference type="EMBL" id="RPFJ01000016">
    <property type="protein sequence ID" value="RPD94582.1"/>
    <property type="molecule type" value="Genomic_DNA"/>
</dbReference>
<dbReference type="PANTHER" id="PTHR42852">
    <property type="entry name" value="THIOL:DISULFIDE INTERCHANGE PROTEIN DSBE"/>
    <property type="match status" value="1"/>
</dbReference>
<dbReference type="SUPFAM" id="SSF52833">
    <property type="entry name" value="Thioredoxin-like"/>
    <property type="match status" value="1"/>
</dbReference>
<dbReference type="AlphaFoldDB" id="A0A3N4NDY2"/>
<proteinExistence type="predicted"/>
<evidence type="ECO:0000313" key="6">
    <source>
        <dbReference type="EMBL" id="RPD94582.1"/>
    </source>
</evidence>
<dbReference type="InterPro" id="IPR013766">
    <property type="entry name" value="Thioredoxin_domain"/>
</dbReference>
<dbReference type="GO" id="GO:0030313">
    <property type="term" value="C:cell envelope"/>
    <property type="evidence" value="ECO:0007669"/>
    <property type="project" value="UniProtKB-SubCell"/>
</dbReference>
<accession>A0A3N4NDY2</accession>
<dbReference type="Gene3D" id="3.40.30.10">
    <property type="entry name" value="Glutaredoxin"/>
    <property type="match status" value="1"/>
</dbReference>
<dbReference type="InterPro" id="IPR000866">
    <property type="entry name" value="AhpC/TSA"/>
</dbReference>
<dbReference type="PROSITE" id="PS00194">
    <property type="entry name" value="THIOREDOXIN_1"/>
    <property type="match status" value="1"/>
</dbReference>
<evidence type="ECO:0000259" key="5">
    <source>
        <dbReference type="PROSITE" id="PS51352"/>
    </source>
</evidence>
<dbReference type="Proteomes" id="UP000270856">
    <property type="component" value="Unassembled WGS sequence"/>
</dbReference>
<keyword evidence="3" id="KW-1015">Disulfide bond</keyword>
<gene>
    <name evidence="6" type="ORF">EGM88_11770</name>
</gene>
<comment type="subcellular location">
    <subcellularLocation>
        <location evidence="1">Cell envelope</location>
    </subcellularLocation>
</comment>
<organism evidence="6 7">
    <name type="scientific">Aureibaculum marinum</name>
    <dbReference type="NCBI Taxonomy" id="2487930"/>
    <lineage>
        <taxon>Bacteria</taxon>
        <taxon>Pseudomonadati</taxon>
        <taxon>Bacteroidota</taxon>
        <taxon>Flavobacteriia</taxon>
        <taxon>Flavobacteriales</taxon>
        <taxon>Flavobacteriaceae</taxon>
        <taxon>Aureibaculum</taxon>
    </lineage>
</organism>
<dbReference type="PROSITE" id="PS51257">
    <property type="entry name" value="PROKAR_LIPOPROTEIN"/>
    <property type="match status" value="1"/>
</dbReference>
<keyword evidence="2" id="KW-0201">Cytochrome c-type biogenesis</keyword>
<sequence>MNKILFLLTIIFFTSCKKDEKSTFTIQGSIKNPETNYIVLFQESDIERKTTTLIDTITLTENGEFKASFKVQPHYYSLQINANKKIPLAIDKGQIISIEIDNSNTKITGSKDTELLMEYENLRANSLEQLVQSIRKQIVAENESENPNPQKIDSLGKLEIKNYTLHLEELNTFIKEKMGTSIALYPTSLRWKGQENINLFDSLVSNFEMAHPNLSISKKLREKVSRLQQTTVGGKASGIVMETADKTTVSLYSLNKKYTLIDFWASWCGPCRRESEVLNQLYKNYKNNGFEIYGVSLDTNREQWIKAIETDQRSWTNVSSLEGFKTDAAYNYAVTALPMNYLIDSKGKIIAKDLHGEELKKLIDKLFK</sequence>
<dbReference type="Pfam" id="PF00578">
    <property type="entry name" value="AhpC-TSA"/>
    <property type="match status" value="1"/>
</dbReference>
<protein>
    <submittedName>
        <fullName evidence="6">AhpC/TSA family protein</fullName>
    </submittedName>
</protein>
<dbReference type="OrthoDB" id="1069091at2"/>
<evidence type="ECO:0000256" key="2">
    <source>
        <dbReference type="ARBA" id="ARBA00022748"/>
    </source>
</evidence>
<evidence type="ECO:0000313" key="7">
    <source>
        <dbReference type="Proteomes" id="UP000270856"/>
    </source>
</evidence>
<dbReference type="CDD" id="cd02966">
    <property type="entry name" value="TlpA_like_family"/>
    <property type="match status" value="1"/>
</dbReference>
<evidence type="ECO:0000256" key="1">
    <source>
        <dbReference type="ARBA" id="ARBA00004196"/>
    </source>
</evidence>